<keyword evidence="3" id="KW-0732">Signal</keyword>
<keyword evidence="2" id="KW-0326">Glycosidase</keyword>
<protein>
    <submittedName>
        <fullName evidence="4">Endochitinase 3</fullName>
    </submittedName>
</protein>
<keyword evidence="5" id="KW-1185">Reference proteome</keyword>
<gene>
    <name evidence="4" type="ORF">HII31_11873</name>
</gene>
<feature type="signal peptide" evidence="3">
    <location>
        <begin position="1"/>
        <end position="24"/>
    </location>
</feature>
<feature type="chain" id="PRO_5034485588" evidence="3">
    <location>
        <begin position="25"/>
        <end position="515"/>
    </location>
</feature>
<dbReference type="GO" id="GO:0004568">
    <property type="term" value="F:chitinase activity"/>
    <property type="evidence" value="ECO:0007669"/>
    <property type="project" value="TreeGrafter"/>
</dbReference>
<name>A0A8H6R8Z3_9PEZI</name>
<dbReference type="GO" id="GO:0005576">
    <property type="term" value="C:extracellular region"/>
    <property type="evidence" value="ECO:0007669"/>
    <property type="project" value="TreeGrafter"/>
</dbReference>
<dbReference type="InterPro" id="IPR017853">
    <property type="entry name" value="GH"/>
</dbReference>
<comment type="caution">
    <text evidence="4">The sequence shown here is derived from an EMBL/GenBank/DDBJ whole genome shotgun (WGS) entry which is preliminary data.</text>
</comment>
<dbReference type="Proteomes" id="UP000660729">
    <property type="component" value="Unassembled WGS sequence"/>
</dbReference>
<proteinExistence type="predicted"/>
<dbReference type="PANTHER" id="PTHR45708:SF49">
    <property type="entry name" value="ENDOCHITINASE"/>
    <property type="match status" value="1"/>
</dbReference>
<dbReference type="OrthoDB" id="6020543at2759"/>
<dbReference type="SUPFAM" id="SSF51445">
    <property type="entry name" value="(Trans)glycosidases"/>
    <property type="match status" value="1"/>
</dbReference>
<reference evidence="4" key="1">
    <citation type="submission" date="2020-04" db="EMBL/GenBank/DDBJ databases">
        <title>Draft genome resource of the tomato pathogen Pseudocercospora fuligena.</title>
        <authorList>
            <person name="Zaccaron A."/>
        </authorList>
    </citation>
    <scope>NUCLEOTIDE SEQUENCE</scope>
    <source>
        <strain evidence="4">PF001</strain>
    </source>
</reference>
<evidence type="ECO:0000256" key="1">
    <source>
        <dbReference type="ARBA" id="ARBA00022801"/>
    </source>
</evidence>
<dbReference type="AlphaFoldDB" id="A0A8H6R8Z3"/>
<dbReference type="InterPro" id="IPR050542">
    <property type="entry name" value="Glycosyl_Hydrlase18_Chitinase"/>
</dbReference>
<dbReference type="Gene3D" id="3.20.20.80">
    <property type="entry name" value="Glycosidases"/>
    <property type="match status" value="1"/>
</dbReference>
<keyword evidence="1" id="KW-0378">Hydrolase</keyword>
<evidence type="ECO:0000313" key="5">
    <source>
        <dbReference type="Proteomes" id="UP000660729"/>
    </source>
</evidence>
<dbReference type="EMBL" id="JABCIY010000246">
    <property type="protein sequence ID" value="KAF7186776.1"/>
    <property type="molecule type" value="Genomic_DNA"/>
</dbReference>
<organism evidence="4 5">
    <name type="scientific">Pseudocercospora fuligena</name>
    <dbReference type="NCBI Taxonomy" id="685502"/>
    <lineage>
        <taxon>Eukaryota</taxon>
        <taxon>Fungi</taxon>
        <taxon>Dikarya</taxon>
        <taxon>Ascomycota</taxon>
        <taxon>Pezizomycotina</taxon>
        <taxon>Dothideomycetes</taxon>
        <taxon>Dothideomycetidae</taxon>
        <taxon>Mycosphaerellales</taxon>
        <taxon>Mycosphaerellaceae</taxon>
        <taxon>Pseudocercospora</taxon>
    </lineage>
</organism>
<evidence type="ECO:0000256" key="3">
    <source>
        <dbReference type="SAM" id="SignalP"/>
    </source>
</evidence>
<accession>A0A8H6R8Z3</accession>
<evidence type="ECO:0000313" key="4">
    <source>
        <dbReference type="EMBL" id="KAF7186776.1"/>
    </source>
</evidence>
<sequence length="515" mass="55859">MIILSGFVLARLGIFLALSVAVSSSHVRHGSNLRVARDDNILARSAGRTIPSSVDEPFKTSGDAAVSSIQDIQEGLSDLPRNLLAFVQAVQDRLDVIEAMLHNLQPGQSPVASAVTSAPSHAVSTGPIGTAYPMTATNYAPSGTGTPNTASSTVLWPNSTAPMGTTPTGRSEFDPQSTSNVAVYYGGSAPANEYISLSYICNRYEVDVVVLQALFSFEGANIKSMWLRHCTSEDQDTNCISLRQQVLDCQKAGKKVLLSIGQNVAAHAPFSTDEEAIELAGTFWRMFGGGDGLVRPFGEDVRLDGFEITRFCTTDECRYPESNPPPWHVFASTMRTMFAQDSSKPYFIASAPSCDPAKNSIPINTFFESDWIWPQFWNEPSCELNKNNNNTRFLSALDLWSMNLKNTPLESATKPRLYIGMAAYDGFPDIRGGGFVEYGFDSTMRQVRCLNLTNFGGTMLYDGAEAIAHTGRHGSALSQIWSAVKGSCYSFCLFGPANEEFCKQVASQLHTGGGL</sequence>
<evidence type="ECO:0000256" key="2">
    <source>
        <dbReference type="ARBA" id="ARBA00023295"/>
    </source>
</evidence>
<dbReference type="PANTHER" id="PTHR45708">
    <property type="entry name" value="ENDOCHITINASE"/>
    <property type="match status" value="1"/>
</dbReference>